<comment type="caution">
    <text evidence="1">The sequence shown here is derived from an EMBL/GenBank/DDBJ whole genome shotgun (WGS) entry which is preliminary data.</text>
</comment>
<gene>
    <name evidence="1" type="ORF">CFP75_00085</name>
</gene>
<dbReference type="Pfam" id="PF07366">
    <property type="entry name" value="SnoaL"/>
    <property type="match status" value="1"/>
</dbReference>
<accession>A0A229S9Z9</accession>
<keyword evidence="2" id="KW-1185">Reference proteome</keyword>
<dbReference type="SUPFAM" id="SSF54427">
    <property type="entry name" value="NTF2-like"/>
    <property type="match status" value="1"/>
</dbReference>
<proteinExistence type="predicted"/>
<dbReference type="InterPro" id="IPR032710">
    <property type="entry name" value="NTF2-like_dom_sf"/>
</dbReference>
<dbReference type="AlphaFoldDB" id="A0A229S9Z9"/>
<sequence>MTTTEKARNLAAFTRFHEATGSGSFEVVATMIDEVVEPDVVFHAPVPMDATGAEALKQVWTVLLRAFPDLRVEAEDVLADGDKVVCRNIVTGTHRGEFRGLPATGKTVSYGEIFIFRFAGGRIAEIWGVVDVLTQLRQLGALTG</sequence>
<evidence type="ECO:0000313" key="1">
    <source>
        <dbReference type="EMBL" id="OXM55762.1"/>
    </source>
</evidence>
<dbReference type="RefSeq" id="WP_020629990.1">
    <property type="nucleotide sequence ID" value="NZ_KB913032.1"/>
</dbReference>
<dbReference type="GO" id="GO:0030638">
    <property type="term" value="P:polyketide metabolic process"/>
    <property type="evidence" value="ECO:0007669"/>
    <property type="project" value="InterPro"/>
</dbReference>
<dbReference type="EMBL" id="NMQU01000001">
    <property type="protein sequence ID" value="OXM55762.1"/>
    <property type="molecule type" value="Genomic_DNA"/>
</dbReference>
<name>A0A229S9Z9_AMYAL</name>
<organism evidence="1 2">
    <name type="scientific">Amycolatopsis alba DSM 44262</name>
    <dbReference type="NCBI Taxonomy" id="1125972"/>
    <lineage>
        <taxon>Bacteria</taxon>
        <taxon>Bacillati</taxon>
        <taxon>Actinomycetota</taxon>
        <taxon>Actinomycetes</taxon>
        <taxon>Pseudonocardiales</taxon>
        <taxon>Pseudonocardiaceae</taxon>
        <taxon>Amycolatopsis</taxon>
    </lineage>
</organism>
<dbReference type="PANTHER" id="PTHR38436">
    <property type="entry name" value="POLYKETIDE CYCLASE SNOAL-LIKE DOMAIN"/>
    <property type="match status" value="1"/>
</dbReference>
<dbReference type="Proteomes" id="UP000215563">
    <property type="component" value="Unassembled WGS sequence"/>
</dbReference>
<dbReference type="OrthoDB" id="129343at2"/>
<dbReference type="PANTHER" id="PTHR38436:SF1">
    <property type="entry name" value="ESTER CYCLASE"/>
    <property type="match status" value="1"/>
</dbReference>
<evidence type="ECO:0000313" key="2">
    <source>
        <dbReference type="Proteomes" id="UP000215563"/>
    </source>
</evidence>
<dbReference type="Gene3D" id="3.10.450.50">
    <property type="match status" value="1"/>
</dbReference>
<protein>
    <submittedName>
        <fullName evidence="1">Ester cyclase</fullName>
    </submittedName>
</protein>
<reference evidence="1 2" key="1">
    <citation type="submission" date="2017-07" db="EMBL/GenBank/DDBJ databases">
        <title>Amycolatopsis alba DSM 44262 Genome sequencing and assembly.</title>
        <authorList>
            <person name="Kaur N."/>
            <person name="Mayilraj S."/>
        </authorList>
    </citation>
    <scope>NUCLEOTIDE SEQUENCE [LARGE SCALE GENOMIC DNA]</scope>
    <source>
        <strain evidence="1 2">DSM 44262</strain>
    </source>
</reference>
<dbReference type="InterPro" id="IPR009959">
    <property type="entry name" value="Cyclase_SnoaL-like"/>
</dbReference>